<dbReference type="GO" id="GO:0016020">
    <property type="term" value="C:membrane"/>
    <property type="evidence" value="ECO:0007669"/>
    <property type="project" value="TreeGrafter"/>
</dbReference>
<dbReference type="AlphaFoldDB" id="A0AAD3TZT7"/>
<evidence type="ECO:0000259" key="3">
    <source>
        <dbReference type="Pfam" id="PF00501"/>
    </source>
</evidence>
<reference evidence="4" key="1">
    <citation type="journal article" date="2023" name="BMC Genomics">
        <title>Chromosome-level genome assemblies of Cutaneotrichosporon spp. (Trichosporonales, Basidiomycota) reveal imbalanced evolution between nucleotide sequences and chromosome synteny.</title>
        <authorList>
            <person name="Kobayashi Y."/>
            <person name="Kayamori A."/>
            <person name="Aoki K."/>
            <person name="Shiwa Y."/>
            <person name="Matsutani M."/>
            <person name="Fujita N."/>
            <person name="Sugita T."/>
            <person name="Iwasaki W."/>
            <person name="Tanaka N."/>
            <person name="Takashima M."/>
        </authorList>
    </citation>
    <scope>NUCLEOTIDE SEQUENCE</scope>
    <source>
        <strain evidence="4">HIS016</strain>
    </source>
</reference>
<dbReference type="Proteomes" id="UP001222932">
    <property type="component" value="Unassembled WGS sequence"/>
</dbReference>
<dbReference type="PROSITE" id="PS00455">
    <property type="entry name" value="AMP_BINDING"/>
    <property type="match status" value="1"/>
</dbReference>
<dbReference type="InterPro" id="IPR000873">
    <property type="entry name" value="AMP-dep_synth/lig_dom"/>
</dbReference>
<dbReference type="Pfam" id="PF00501">
    <property type="entry name" value="AMP-binding"/>
    <property type="match status" value="1"/>
</dbReference>
<accession>A0AAD3TZT7</accession>
<dbReference type="PANTHER" id="PTHR43272:SF33">
    <property type="entry name" value="AMP-BINDING DOMAIN-CONTAINING PROTEIN-RELATED"/>
    <property type="match status" value="1"/>
</dbReference>
<feature type="domain" description="AMP-dependent synthetase/ligase" evidence="3">
    <location>
        <begin position="142"/>
        <end position="538"/>
    </location>
</feature>
<dbReference type="Gene3D" id="3.40.50.12780">
    <property type="entry name" value="N-terminal domain of ligase-like"/>
    <property type="match status" value="1"/>
</dbReference>
<dbReference type="SUPFAM" id="SSF56801">
    <property type="entry name" value="Acetyl-CoA synthetase-like"/>
    <property type="match status" value="1"/>
</dbReference>
<dbReference type="InterPro" id="IPR042099">
    <property type="entry name" value="ANL_N_sf"/>
</dbReference>
<evidence type="ECO:0000313" key="5">
    <source>
        <dbReference type="Proteomes" id="UP001222932"/>
    </source>
</evidence>
<dbReference type="GO" id="GO:0005524">
    <property type="term" value="F:ATP binding"/>
    <property type="evidence" value="ECO:0007669"/>
    <property type="project" value="UniProtKB-KW"/>
</dbReference>
<dbReference type="InterPro" id="IPR020845">
    <property type="entry name" value="AMP-binding_CS"/>
</dbReference>
<evidence type="ECO:0000256" key="2">
    <source>
        <dbReference type="ARBA" id="ARBA00022840"/>
    </source>
</evidence>
<dbReference type="EMBL" id="BTCM01000009">
    <property type="protein sequence ID" value="GMK59837.1"/>
    <property type="molecule type" value="Genomic_DNA"/>
</dbReference>
<organism evidence="4 5">
    <name type="scientific">Cutaneotrichosporon spelunceum</name>
    <dbReference type="NCBI Taxonomy" id="1672016"/>
    <lineage>
        <taxon>Eukaryota</taxon>
        <taxon>Fungi</taxon>
        <taxon>Dikarya</taxon>
        <taxon>Basidiomycota</taxon>
        <taxon>Agaricomycotina</taxon>
        <taxon>Tremellomycetes</taxon>
        <taxon>Trichosporonales</taxon>
        <taxon>Trichosporonaceae</taxon>
        <taxon>Cutaneotrichosporon</taxon>
    </lineage>
</organism>
<reference evidence="4" key="2">
    <citation type="submission" date="2023-06" db="EMBL/GenBank/DDBJ databases">
        <authorList>
            <person name="Kobayashi Y."/>
            <person name="Kayamori A."/>
            <person name="Aoki K."/>
            <person name="Shiwa Y."/>
            <person name="Fujita N."/>
            <person name="Sugita T."/>
            <person name="Iwasaki W."/>
            <person name="Tanaka N."/>
            <person name="Takashima M."/>
        </authorList>
    </citation>
    <scope>NUCLEOTIDE SEQUENCE</scope>
    <source>
        <strain evidence="4">HIS016</strain>
    </source>
</reference>
<comment type="caution">
    <text evidence="4">The sequence shown here is derived from an EMBL/GenBank/DDBJ whole genome shotgun (WGS) entry which is preliminary data.</text>
</comment>
<gene>
    <name evidence="4" type="primary">FAA2</name>
    <name evidence="4" type="ORF">CspeluHIS016_0900540</name>
</gene>
<protein>
    <recommendedName>
        <fullName evidence="3">AMP-dependent synthetase/ligase domain-containing protein</fullName>
    </recommendedName>
</protein>
<keyword evidence="2" id="KW-0067">ATP-binding</keyword>
<dbReference type="PANTHER" id="PTHR43272">
    <property type="entry name" value="LONG-CHAIN-FATTY-ACID--COA LIGASE"/>
    <property type="match status" value="1"/>
</dbReference>
<sequence>MSKQYIIDPDLSKQAVPVSGSQTATTSAVFQNATWDRDILVHDPNGNLHPQTVAGIFEKACDENPNGALFRKRVRVDATPGAAPEYAQSTVDITYAEGRARRDRLGSALLALERLGCLRDPALPRDQSPQELTFRNMPRWGDRLKGGARRGWAVGIWSSNRAEWQIIDFATHAYGLIGVSLYETLGADTAEYITNHAPLSVIFASRNHIVDLLTMAPKTPALRVIVSMDPLGAAELKVFASWAEKLGLLLLDQAELEAWGAQPDIFLAPGAAADEVEIDKGRILTLCYTSGTTGQPKGVIATNVNLATASIANLYGWLKWDRKKDGEFKYLSYLPLAHMYERIMQLLVIERCGVVCFTTGDPLRLVEDAQIMKPIFMPGVPRVWNRLYSAIKLQMAAPGVKGALLRRAVAAKLANWRATGEVRSAFWDRLVFNKLRALLGGEIRYLLTGSAPLAPEVHVFLKICFACDFAQGWGMTENMATGAVGVPWDTASPGTCGPPQPMNEFKLRDIPEMNYFHTDKPNPRGELLVRGTNVFPGYIHDEVNTDKTLDSDGFMYTGDVAEIDAQGRMKIIDRVKNVVKLSQGEYVPLEKLEGVYLTNPTFLSLFVHGDSFRSSVVAVVVMDPAPASALVNKVTGQHLGPTDVAKIEEGLQDPRVKAVLLDGMGKQARKAKLNGFEFVRGVHATVKPFDPEILTPTLKLKRNAAAEYYKKEIDALYAAIEEKP</sequence>
<dbReference type="GO" id="GO:0005783">
    <property type="term" value="C:endoplasmic reticulum"/>
    <property type="evidence" value="ECO:0007669"/>
    <property type="project" value="TreeGrafter"/>
</dbReference>
<evidence type="ECO:0000256" key="1">
    <source>
        <dbReference type="ARBA" id="ARBA00022741"/>
    </source>
</evidence>
<evidence type="ECO:0000313" key="4">
    <source>
        <dbReference type="EMBL" id="GMK59837.1"/>
    </source>
</evidence>
<proteinExistence type="predicted"/>
<keyword evidence="5" id="KW-1185">Reference proteome</keyword>
<keyword evidence="1" id="KW-0547">Nucleotide-binding</keyword>
<name>A0AAD3TZT7_9TREE</name>
<dbReference type="GO" id="GO:0004467">
    <property type="term" value="F:long-chain fatty acid-CoA ligase activity"/>
    <property type="evidence" value="ECO:0007669"/>
    <property type="project" value="TreeGrafter"/>
</dbReference>